<reference evidence="6" key="1">
    <citation type="submission" date="2020-04" db="EMBL/GenBank/DDBJ databases">
        <title>Phage recombination drives evolution of spore-forming Bacilli.</title>
        <authorList>
            <person name="Dragos A."/>
            <person name="Kovacs A.T."/>
        </authorList>
    </citation>
    <scope>NUCLEOTIDE SEQUENCE</scope>
    <source>
        <strain evidence="6">168</strain>
    </source>
</reference>
<evidence type="ECO:0000256" key="2">
    <source>
        <dbReference type="ARBA" id="ARBA00022679"/>
    </source>
</evidence>
<dbReference type="GO" id="GO:0047244">
    <property type="term" value="F:N-acetylglucosaminyldiphosphoundecaprenol N-acetyl-beta-D-mannosaminyltransferase activity"/>
    <property type="evidence" value="ECO:0007669"/>
    <property type="project" value="UniProtKB-UniRule"/>
</dbReference>
<dbReference type="GeneID" id="936810"/>
<comment type="similarity">
    <text evidence="5">Belongs to the glycosyltransferase 26 family. TagA/TarA subfamily.</text>
</comment>
<gene>
    <name evidence="6" type="primary">tagA</name>
    <name evidence="6" type="ORF">HIR78_20570</name>
</gene>
<dbReference type="OrthoDB" id="9771846at2"/>
<keyword evidence="3 5" id="KW-0777">Teichoic acid biosynthesis</keyword>
<name>A0A6M3ZH91_BACSU</name>
<dbReference type="DNASU" id="936810"/>
<dbReference type="InterPro" id="IPR004629">
    <property type="entry name" value="WecG_TagA_CpsF"/>
</dbReference>
<dbReference type="Pfam" id="PF03808">
    <property type="entry name" value="Glyco_tran_WecG"/>
    <property type="match status" value="1"/>
</dbReference>
<keyword evidence="1 5" id="KW-0328">Glycosyltransferase</keyword>
<proteinExistence type="inferred from homology"/>
<dbReference type="EC" id="2.4.1.187" evidence="5"/>
<accession>A0A6M3ZH91</accession>
<comment type="catalytic activity">
    <reaction evidence="5">
        <text>UDP-N-acetyl-alpha-D-mannosamine + N-acetyl-alpha-D-glucosaminyl-di-trans,octa-cis-undecaprenyl diphosphate = N-acetyl-beta-D-mannosaminyl-(1-&gt;4)-N-acetyl-alpha-D-glucosaminyl di-trans,octa-cis-undecaprenyl diphosphate + UDP + H(+)</text>
        <dbReference type="Rhea" id="RHEA:16053"/>
        <dbReference type="ChEBI" id="CHEBI:15378"/>
        <dbReference type="ChEBI" id="CHEBI:58223"/>
        <dbReference type="ChEBI" id="CHEBI:62959"/>
        <dbReference type="ChEBI" id="CHEBI:68623"/>
        <dbReference type="ChEBI" id="CHEBI:132210"/>
        <dbReference type="EC" id="2.4.1.187"/>
    </reaction>
</comment>
<dbReference type="CDD" id="cd06533">
    <property type="entry name" value="Glyco_transf_WecG_TagA"/>
    <property type="match status" value="1"/>
</dbReference>
<protein>
    <recommendedName>
        <fullName evidence="5">N-acetylglucosaminyldiphosphoundecaprenol N-acetyl-beta-D-mannosaminyltransferase</fullName>
        <ecNumber evidence="5">2.4.1.187</ecNumber>
    </recommendedName>
    <alternativeName>
        <fullName evidence="5">N-acetylmannosaminyltransferase</fullName>
    </alternativeName>
    <alternativeName>
        <fullName evidence="5">UDP-N-acetylmannosamine transferase</fullName>
    </alternativeName>
    <alternativeName>
        <fullName evidence="5">UDP-N-acetylmannosamine:N-acetylglucosaminyl pyrophosphorylundecaprenol N-acetylmannosaminyltransferase</fullName>
    </alternativeName>
</protein>
<keyword evidence="4 5" id="KW-0961">Cell wall biogenesis/degradation</keyword>
<evidence type="ECO:0000256" key="1">
    <source>
        <dbReference type="ARBA" id="ARBA00022676"/>
    </source>
</evidence>
<dbReference type="EMBL" id="CP052842">
    <property type="protein sequence ID" value="QJP90261.1"/>
    <property type="molecule type" value="Genomic_DNA"/>
</dbReference>
<dbReference type="UniPathway" id="UPA00632"/>
<dbReference type="GO" id="GO:0019350">
    <property type="term" value="P:teichoic acid biosynthetic process"/>
    <property type="evidence" value="ECO:0007669"/>
    <property type="project" value="UniProtKB-UniRule"/>
</dbReference>
<evidence type="ECO:0000256" key="5">
    <source>
        <dbReference type="HAMAP-Rule" id="MF_02070"/>
    </source>
</evidence>
<dbReference type="HAMAP" id="MF_02070">
    <property type="entry name" value="TagA_TarA"/>
    <property type="match status" value="1"/>
</dbReference>
<keyword evidence="2 5" id="KW-0808">Transferase</keyword>
<dbReference type="RefSeq" id="WP_003227919.1">
    <property type="nucleotide sequence ID" value="NC_000964.3"/>
</dbReference>
<dbReference type="GO" id="GO:0071555">
    <property type="term" value="P:cell wall organization"/>
    <property type="evidence" value="ECO:0007669"/>
    <property type="project" value="UniProtKB-KW"/>
</dbReference>
<dbReference type="NCBIfam" id="TIGR00696">
    <property type="entry name" value="wecG_tagA_cpsF"/>
    <property type="match status" value="1"/>
</dbReference>
<dbReference type="RefSeq" id="NP_391456.1">
    <property type="nucleotide sequence ID" value="NC_000964.3"/>
</dbReference>
<dbReference type="KEGG" id="bsu:BSU35750"/>
<dbReference type="InterPro" id="IPR034714">
    <property type="entry name" value="TagA_TarA"/>
</dbReference>
<dbReference type="AlphaFoldDB" id="A0A6M3ZH91"/>
<sequence>MQTETIHNIPYVNSNLTSFIDYLEKHYIDQKIGAVISTVNPEIAFAAIKDRDYFDVLSSSNFILPDGIGVVMMSRLTNNRLQSRIAGYDVFKELLGVANKKKKRIFLYGAKKDVIKGVVSKISSEYPNIKIAGYSDGYVQDRTLVAKQIARANPDMVFVALGYPHQEKFIHNYRHLFPKAVSIGLGGSFDVFSGNVKRAPSWMIRLNLEWFYRLILNPWRWKRMLSIPKYALTVLKEEKNKKTFYPKPEKDHTKQI</sequence>
<dbReference type="PANTHER" id="PTHR34136:SF1">
    <property type="entry name" value="UDP-N-ACETYL-D-MANNOSAMINURONIC ACID TRANSFERASE"/>
    <property type="match status" value="1"/>
</dbReference>
<comment type="pathway">
    <text evidence="5">Cell wall biogenesis; teichoic acid biosynthesis.</text>
</comment>
<evidence type="ECO:0000256" key="4">
    <source>
        <dbReference type="ARBA" id="ARBA00023316"/>
    </source>
</evidence>
<evidence type="ECO:0000256" key="3">
    <source>
        <dbReference type="ARBA" id="ARBA00022944"/>
    </source>
</evidence>
<evidence type="ECO:0000313" key="6">
    <source>
        <dbReference type="EMBL" id="QJP90261.1"/>
    </source>
</evidence>
<dbReference type="SMR" id="A0A6M3ZH91"/>
<organism evidence="6">
    <name type="scientific">Bacillus subtilis (strain 168)</name>
    <dbReference type="NCBI Taxonomy" id="224308"/>
    <lineage>
        <taxon>Bacteria</taxon>
        <taxon>Bacillati</taxon>
        <taxon>Bacillota</taxon>
        <taxon>Bacilli</taxon>
        <taxon>Bacillales</taxon>
        <taxon>Bacillaceae</taxon>
        <taxon>Bacillus</taxon>
    </lineage>
</organism>
<dbReference type="PANTHER" id="PTHR34136">
    <property type="match status" value="1"/>
</dbReference>
<comment type="function">
    <text evidence="5">Catalyzes the conversion of GlcNAc-PP-undecaprenol into ManNAc-GlcNAc-PP-undecaprenol, the first committed lipid intermediate in the de novo synthesis of teichoic acid.</text>
</comment>